<feature type="region of interest" description="Disordered" evidence="1">
    <location>
        <begin position="24"/>
        <end position="136"/>
    </location>
</feature>
<comment type="caution">
    <text evidence="2">The sequence shown here is derived from an EMBL/GenBank/DDBJ whole genome shotgun (WGS) entry which is preliminary data.</text>
</comment>
<reference evidence="2 3" key="1">
    <citation type="submission" date="2019-05" db="EMBL/GenBank/DDBJ databases">
        <title>Another draft genome of Portunus trituberculatus and its Hox gene families provides insights of decapod evolution.</title>
        <authorList>
            <person name="Jeong J.-H."/>
            <person name="Song I."/>
            <person name="Kim S."/>
            <person name="Choi T."/>
            <person name="Kim D."/>
            <person name="Ryu S."/>
            <person name="Kim W."/>
        </authorList>
    </citation>
    <scope>NUCLEOTIDE SEQUENCE [LARGE SCALE GENOMIC DNA]</scope>
    <source>
        <tissue evidence="2">Muscle</tissue>
    </source>
</reference>
<feature type="compositionally biased region" description="Polar residues" evidence="1">
    <location>
        <begin position="88"/>
        <end position="97"/>
    </location>
</feature>
<evidence type="ECO:0000256" key="1">
    <source>
        <dbReference type="SAM" id="MobiDB-lite"/>
    </source>
</evidence>
<gene>
    <name evidence="2" type="ORF">E2C01_019314</name>
</gene>
<name>A0A5B7DWW7_PORTR</name>
<dbReference type="AlphaFoldDB" id="A0A5B7DWW7"/>
<dbReference type="EMBL" id="VSRR010001566">
    <property type="protein sequence ID" value="MPC26181.1"/>
    <property type="molecule type" value="Genomic_DNA"/>
</dbReference>
<accession>A0A5B7DWW7</accession>
<sequence length="136" mass="14563">MGTDPRCKQYGKVIPECRLQAKLQEASTENAAERSTDSHATTLPPTPVRKIPQDKPSITPRRVHETEALRQGGGGGGEGGGGARTGGSSKVGQQQQAGHGDENHWSHTRPHRHTTRLDSGVAPAPRRSILHSVKRA</sequence>
<feature type="compositionally biased region" description="Gly residues" evidence="1">
    <location>
        <begin position="71"/>
        <end position="85"/>
    </location>
</feature>
<organism evidence="2 3">
    <name type="scientific">Portunus trituberculatus</name>
    <name type="common">Swimming crab</name>
    <name type="synonym">Neptunus trituberculatus</name>
    <dbReference type="NCBI Taxonomy" id="210409"/>
    <lineage>
        <taxon>Eukaryota</taxon>
        <taxon>Metazoa</taxon>
        <taxon>Ecdysozoa</taxon>
        <taxon>Arthropoda</taxon>
        <taxon>Crustacea</taxon>
        <taxon>Multicrustacea</taxon>
        <taxon>Malacostraca</taxon>
        <taxon>Eumalacostraca</taxon>
        <taxon>Eucarida</taxon>
        <taxon>Decapoda</taxon>
        <taxon>Pleocyemata</taxon>
        <taxon>Brachyura</taxon>
        <taxon>Eubrachyura</taxon>
        <taxon>Portunoidea</taxon>
        <taxon>Portunidae</taxon>
        <taxon>Portuninae</taxon>
        <taxon>Portunus</taxon>
    </lineage>
</organism>
<proteinExistence type="predicted"/>
<evidence type="ECO:0000313" key="2">
    <source>
        <dbReference type="EMBL" id="MPC26181.1"/>
    </source>
</evidence>
<evidence type="ECO:0000313" key="3">
    <source>
        <dbReference type="Proteomes" id="UP000324222"/>
    </source>
</evidence>
<dbReference type="Proteomes" id="UP000324222">
    <property type="component" value="Unassembled WGS sequence"/>
</dbReference>
<protein>
    <submittedName>
        <fullName evidence="2">Uncharacterized protein</fullName>
    </submittedName>
</protein>
<keyword evidence="3" id="KW-1185">Reference proteome</keyword>